<feature type="region of interest" description="Disordered" evidence="5">
    <location>
        <begin position="83"/>
        <end position="111"/>
    </location>
</feature>
<dbReference type="PANTHER" id="PTHR22952">
    <property type="entry name" value="CAMP-RESPONSE ELEMENT BINDING PROTEIN-RELATED"/>
    <property type="match status" value="1"/>
</dbReference>
<accession>W1NUD8</accession>
<reference evidence="8" key="1">
    <citation type="journal article" date="2013" name="Science">
        <title>The Amborella genome and the evolution of flowering plants.</title>
        <authorList>
            <consortium name="Amborella Genome Project"/>
        </authorList>
    </citation>
    <scope>NUCLEOTIDE SEQUENCE [LARGE SCALE GENOMIC DNA]</scope>
</reference>
<dbReference type="eggNOG" id="ENOG502QPJH">
    <property type="taxonomic scope" value="Eukaryota"/>
</dbReference>
<feature type="compositionally biased region" description="Polar residues" evidence="5">
    <location>
        <begin position="95"/>
        <end position="111"/>
    </location>
</feature>
<name>W1NUD8_AMBTC</name>
<dbReference type="STRING" id="13333.W1NUD8"/>
<keyword evidence="4" id="KW-0175">Coiled coil</keyword>
<dbReference type="Pfam" id="PF00170">
    <property type="entry name" value="bZIP_1"/>
    <property type="match status" value="1"/>
</dbReference>
<dbReference type="InterPro" id="IPR043452">
    <property type="entry name" value="BZIP46-like"/>
</dbReference>
<feature type="domain" description="BZIP" evidence="6">
    <location>
        <begin position="300"/>
        <end position="352"/>
    </location>
</feature>
<sequence length="386" mass="41319">MAMQSEFRQMVSVDPHPMAPTALPRPSTQASPLARQGSIYSLTLDEFQSTLCEPGKNFGSMNMDEFLSNIWTAEESQAMAAAMEAAASHAEEPNKSSMHRQPSLPRQNSLTIPAPLSQKTVEEVWSDIHGVEQANNSNSNSNSNNGGANPSTRQPTFGEMTLEDFLVKAGVVRDGGAPSGGNPTYEYPSGQGERPGFGHVIGMGYNGNGGFSLSNSNHHQQSMVVGEGGGYGKRGIGGLCMGGRMGNGGLCIGSPVSPLSSEGMCAVGTGGGVEYGGGEMGGGMRGGRKRVLDAPVEKVVERRQRRMIKNRESAARSRARKQAYTVELEAELNQLKEENAKLRKQQEEATEKRRKKLLETLATTNVAPQGGGARMRTLRRTFTGPW</sequence>
<evidence type="ECO:0000256" key="1">
    <source>
        <dbReference type="ARBA" id="ARBA00004123"/>
    </source>
</evidence>
<keyword evidence="3" id="KW-0539">Nucleus</keyword>
<evidence type="ECO:0000259" key="6">
    <source>
        <dbReference type="PROSITE" id="PS50217"/>
    </source>
</evidence>
<gene>
    <name evidence="7" type="ORF">AMTR_s00114p00031980</name>
</gene>
<dbReference type="GO" id="GO:0003700">
    <property type="term" value="F:DNA-binding transcription factor activity"/>
    <property type="evidence" value="ECO:0007669"/>
    <property type="project" value="InterPro"/>
</dbReference>
<evidence type="ECO:0000256" key="4">
    <source>
        <dbReference type="SAM" id="Coils"/>
    </source>
</evidence>
<evidence type="ECO:0000256" key="5">
    <source>
        <dbReference type="SAM" id="MobiDB-lite"/>
    </source>
</evidence>
<dbReference type="CDD" id="cd14707">
    <property type="entry name" value="bZIP_plant_BZIP46"/>
    <property type="match status" value="1"/>
</dbReference>
<dbReference type="GO" id="GO:0005634">
    <property type="term" value="C:nucleus"/>
    <property type="evidence" value="ECO:0000318"/>
    <property type="project" value="GO_Central"/>
</dbReference>
<dbReference type="Gene3D" id="1.20.5.170">
    <property type="match status" value="1"/>
</dbReference>
<evidence type="ECO:0000313" key="7">
    <source>
        <dbReference type="EMBL" id="ERM98890.1"/>
    </source>
</evidence>
<dbReference type="PANTHER" id="PTHR22952:SF175">
    <property type="entry name" value="PROTEIN ABSCISIC ACID-INSENSITIVE 5"/>
    <property type="match status" value="1"/>
</dbReference>
<dbReference type="Proteomes" id="UP000017836">
    <property type="component" value="Unassembled WGS sequence"/>
</dbReference>
<organism evidence="7 8">
    <name type="scientific">Amborella trichopoda</name>
    <dbReference type="NCBI Taxonomy" id="13333"/>
    <lineage>
        <taxon>Eukaryota</taxon>
        <taxon>Viridiplantae</taxon>
        <taxon>Streptophyta</taxon>
        <taxon>Embryophyta</taxon>
        <taxon>Tracheophyta</taxon>
        <taxon>Spermatophyta</taxon>
        <taxon>Magnoliopsida</taxon>
        <taxon>Amborellales</taxon>
        <taxon>Amborellaceae</taxon>
        <taxon>Amborella</taxon>
    </lineage>
</organism>
<keyword evidence="2" id="KW-0238">DNA-binding</keyword>
<feature type="coiled-coil region" evidence="4">
    <location>
        <begin position="318"/>
        <end position="359"/>
    </location>
</feature>
<dbReference type="FunFam" id="1.20.5.170:FF:000036">
    <property type="entry name" value="ABSCISIC ACID-INSENSITIVE 5-like protein 2"/>
    <property type="match status" value="1"/>
</dbReference>
<dbReference type="PROSITE" id="PS00036">
    <property type="entry name" value="BZIP_BASIC"/>
    <property type="match status" value="1"/>
</dbReference>
<evidence type="ECO:0000313" key="8">
    <source>
        <dbReference type="Proteomes" id="UP000017836"/>
    </source>
</evidence>
<proteinExistence type="predicted"/>
<protein>
    <recommendedName>
        <fullName evidence="6">BZIP domain-containing protein</fullName>
    </recommendedName>
</protein>
<dbReference type="AlphaFoldDB" id="W1NUD8"/>
<comment type="subcellular location">
    <subcellularLocation>
        <location evidence="1">Nucleus</location>
    </subcellularLocation>
</comment>
<dbReference type="EMBL" id="KI395136">
    <property type="protein sequence ID" value="ERM98890.1"/>
    <property type="molecule type" value="Genomic_DNA"/>
</dbReference>
<keyword evidence="8" id="KW-1185">Reference proteome</keyword>
<feature type="compositionally biased region" description="Low complexity" evidence="5">
    <location>
        <begin position="134"/>
        <end position="149"/>
    </location>
</feature>
<dbReference type="InterPro" id="IPR004827">
    <property type="entry name" value="bZIP"/>
</dbReference>
<dbReference type="GO" id="GO:0003677">
    <property type="term" value="F:DNA binding"/>
    <property type="evidence" value="ECO:0007669"/>
    <property type="project" value="UniProtKB-KW"/>
</dbReference>
<feature type="region of interest" description="Disordered" evidence="5">
    <location>
        <begin position="132"/>
        <end position="156"/>
    </location>
</feature>
<dbReference type="OMA" id="HQINSAN"/>
<feature type="region of interest" description="Disordered" evidence="5">
    <location>
        <begin position="1"/>
        <end position="33"/>
    </location>
</feature>
<dbReference type="PROSITE" id="PS50217">
    <property type="entry name" value="BZIP"/>
    <property type="match status" value="1"/>
</dbReference>
<dbReference type="GO" id="GO:0045893">
    <property type="term" value="P:positive regulation of DNA-templated transcription"/>
    <property type="evidence" value="ECO:0007669"/>
    <property type="project" value="InterPro"/>
</dbReference>
<dbReference type="HOGENOM" id="CLU_043238_1_0_1"/>
<dbReference type="SMART" id="SM00338">
    <property type="entry name" value="BRLZ"/>
    <property type="match status" value="1"/>
</dbReference>
<dbReference type="SUPFAM" id="SSF57959">
    <property type="entry name" value="Leucine zipper domain"/>
    <property type="match status" value="1"/>
</dbReference>
<dbReference type="InterPro" id="IPR046347">
    <property type="entry name" value="bZIP_sf"/>
</dbReference>
<evidence type="ECO:0000256" key="3">
    <source>
        <dbReference type="ARBA" id="ARBA00023242"/>
    </source>
</evidence>
<evidence type="ECO:0000256" key="2">
    <source>
        <dbReference type="ARBA" id="ARBA00023125"/>
    </source>
</evidence>
<dbReference type="Gramene" id="ERM98890">
    <property type="protein sequence ID" value="ERM98890"/>
    <property type="gene ID" value="AMTR_s00114p00031980"/>
</dbReference>